<comment type="caution">
    <text evidence="2">The sequence shown here is derived from an EMBL/GenBank/DDBJ whole genome shotgun (WGS) entry which is preliminary data.</text>
</comment>
<feature type="region of interest" description="Disordered" evidence="1">
    <location>
        <begin position="16"/>
        <end position="119"/>
    </location>
</feature>
<reference evidence="2" key="2">
    <citation type="submission" date="2023-05" db="EMBL/GenBank/DDBJ databases">
        <authorList>
            <consortium name="Lawrence Berkeley National Laboratory"/>
            <person name="Steindorff A."/>
            <person name="Hensen N."/>
            <person name="Bonometti L."/>
            <person name="Westerberg I."/>
            <person name="Brannstrom I.O."/>
            <person name="Guillou S."/>
            <person name="Cros-Aarteil S."/>
            <person name="Calhoun S."/>
            <person name="Haridas S."/>
            <person name="Kuo A."/>
            <person name="Mondo S."/>
            <person name="Pangilinan J."/>
            <person name="Riley R."/>
            <person name="Labutti K."/>
            <person name="Andreopoulos B."/>
            <person name="Lipzen A."/>
            <person name="Chen C."/>
            <person name="Yanf M."/>
            <person name="Daum C."/>
            <person name="Ng V."/>
            <person name="Clum A."/>
            <person name="Ohm R."/>
            <person name="Martin F."/>
            <person name="Silar P."/>
            <person name="Natvig D."/>
            <person name="Lalanne C."/>
            <person name="Gautier V."/>
            <person name="Ament-Velasquez S.L."/>
            <person name="Kruys A."/>
            <person name="Hutchinson M.I."/>
            <person name="Powell A.J."/>
            <person name="Barry K."/>
            <person name="Miller A.N."/>
            <person name="Grigoriev I.V."/>
            <person name="Debuchy R."/>
            <person name="Gladieux P."/>
            <person name="Thoren M.H."/>
            <person name="Johannesson H."/>
        </authorList>
    </citation>
    <scope>NUCLEOTIDE SEQUENCE</scope>
    <source>
        <strain evidence="2">CBS 990.96</strain>
    </source>
</reference>
<evidence type="ECO:0000256" key="1">
    <source>
        <dbReference type="SAM" id="MobiDB-lite"/>
    </source>
</evidence>
<evidence type="ECO:0000313" key="3">
    <source>
        <dbReference type="Proteomes" id="UP001301958"/>
    </source>
</evidence>
<sequence>MRNDRWLQGLLYLGSREDPSASNKHLGRGGPRMVSKDGALGSVSVVKRGGKVGDRRIQGSQETPNRDPTEGPDMQVDVAPKSMPPWLNDKVDKTTLGPIMRNPRQSNGRRGAQTAKQTTPPCLSVAHAMMQVMARDDAKWRCVRLFGLFRSVLAGDTVGESRLARFDWTGSTRVNYLHAKKLTSGQRMRKISVQNADPSQVG</sequence>
<proteinExistence type="predicted"/>
<protein>
    <submittedName>
        <fullName evidence="2">Uncharacterized protein</fullName>
    </submittedName>
</protein>
<feature type="compositionally biased region" description="Polar residues" evidence="1">
    <location>
        <begin position="103"/>
        <end position="119"/>
    </location>
</feature>
<gene>
    <name evidence="2" type="ORF">QBC38DRAFT_445605</name>
</gene>
<accession>A0AAN7BLI9</accession>
<name>A0AAN7BLI9_9PEZI</name>
<organism evidence="2 3">
    <name type="scientific">Podospora fimiseda</name>
    <dbReference type="NCBI Taxonomy" id="252190"/>
    <lineage>
        <taxon>Eukaryota</taxon>
        <taxon>Fungi</taxon>
        <taxon>Dikarya</taxon>
        <taxon>Ascomycota</taxon>
        <taxon>Pezizomycotina</taxon>
        <taxon>Sordariomycetes</taxon>
        <taxon>Sordariomycetidae</taxon>
        <taxon>Sordariales</taxon>
        <taxon>Podosporaceae</taxon>
        <taxon>Podospora</taxon>
    </lineage>
</organism>
<evidence type="ECO:0000313" key="2">
    <source>
        <dbReference type="EMBL" id="KAK4225398.1"/>
    </source>
</evidence>
<keyword evidence="3" id="KW-1185">Reference proteome</keyword>
<dbReference type="AlphaFoldDB" id="A0AAN7BLI9"/>
<dbReference type="Proteomes" id="UP001301958">
    <property type="component" value="Unassembled WGS sequence"/>
</dbReference>
<dbReference type="EMBL" id="MU865368">
    <property type="protein sequence ID" value="KAK4225398.1"/>
    <property type="molecule type" value="Genomic_DNA"/>
</dbReference>
<reference evidence="2" key="1">
    <citation type="journal article" date="2023" name="Mol. Phylogenet. Evol.">
        <title>Genome-scale phylogeny and comparative genomics of the fungal order Sordariales.</title>
        <authorList>
            <person name="Hensen N."/>
            <person name="Bonometti L."/>
            <person name="Westerberg I."/>
            <person name="Brannstrom I.O."/>
            <person name="Guillou S."/>
            <person name="Cros-Aarteil S."/>
            <person name="Calhoun S."/>
            <person name="Haridas S."/>
            <person name="Kuo A."/>
            <person name="Mondo S."/>
            <person name="Pangilinan J."/>
            <person name="Riley R."/>
            <person name="LaButti K."/>
            <person name="Andreopoulos B."/>
            <person name="Lipzen A."/>
            <person name="Chen C."/>
            <person name="Yan M."/>
            <person name="Daum C."/>
            <person name="Ng V."/>
            <person name="Clum A."/>
            <person name="Steindorff A."/>
            <person name="Ohm R.A."/>
            <person name="Martin F."/>
            <person name="Silar P."/>
            <person name="Natvig D.O."/>
            <person name="Lalanne C."/>
            <person name="Gautier V."/>
            <person name="Ament-Velasquez S.L."/>
            <person name="Kruys A."/>
            <person name="Hutchinson M.I."/>
            <person name="Powell A.J."/>
            <person name="Barry K."/>
            <person name="Miller A.N."/>
            <person name="Grigoriev I.V."/>
            <person name="Debuchy R."/>
            <person name="Gladieux P."/>
            <person name="Hiltunen Thoren M."/>
            <person name="Johannesson H."/>
        </authorList>
    </citation>
    <scope>NUCLEOTIDE SEQUENCE</scope>
    <source>
        <strain evidence="2">CBS 990.96</strain>
    </source>
</reference>